<accession>A0ABP9KA44</accession>
<organism evidence="1 2">
    <name type="scientific">Streptomyces similanensis</name>
    <dbReference type="NCBI Taxonomy" id="1274988"/>
    <lineage>
        <taxon>Bacteria</taxon>
        <taxon>Bacillati</taxon>
        <taxon>Actinomycetota</taxon>
        <taxon>Actinomycetes</taxon>
        <taxon>Kitasatosporales</taxon>
        <taxon>Streptomycetaceae</taxon>
        <taxon>Streptomyces</taxon>
    </lineage>
</organism>
<keyword evidence="2" id="KW-1185">Reference proteome</keyword>
<comment type="caution">
    <text evidence="1">The sequence shown here is derived from an EMBL/GenBank/DDBJ whole genome shotgun (WGS) entry which is preliminary data.</text>
</comment>
<sequence>MPEPAFHDHVLTGRLLAALWTVRLLGGGGGTPPDGEEFLAKKVPAHLVSGGLRSLTDHLMAARGRGDGRWEAAVEVYREIADLLPKKLWNDTMSPGEQKAFAGGYTEQRAAHAEKYGKLLER</sequence>
<dbReference type="EMBL" id="BAABKC010000038">
    <property type="protein sequence ID" value="GAA5054551.1"/>
    <property type="molecule type" value="Genomic_DNA"/>
</dbReference>
<gene>
    <name evidence="1" type="ORF">GCM10023336_25850</name>
</gene>
<evidence type="ECO:0000313" key="2">
    <source>
        <dbReference type="Proteomes" id="UP001500124"/>
    </source>
</evidence>
<dbReference type="RefSeq" id="WP_176149053.1">
    <property type="nucleotide sequence ID" value="NZ_BAABKC010000038.1"/>
</dbReference>
<reference evidence="2" key="1">
    <citation type="journal article" date="2019" name="Int. J. Syst. Evol. Microbiol.">
        <title>The Global Catalogue of Microorganisms (GCM) 10K type strain sequencing project: providing services to taxonomists for standard genome sequencing and annotation.</title>
        <authorList>
            <consortium name="The Broad Institute Genomics Platform"/>
            <consortium name="The Broad Institute Genome Sequencing Center for Infectious Disease"/>
            <person name="Wu L."/>
            <person name="Ma J."/>
        </authorList>
    </citation>
    <scope>NUCLEOTIDE SEQUENCE [LARGE SCALE GENOMIC DNA]</scope>
    <source>
        <strain evidence="2">JCM 18410</strain>
    </source>
</reference>
<name>A0ABP9KA44_9ACTN</name>
<dbReference type="Proteomes" id="UP001500124">
    <property type="component" value="Unassembled WGS sequence"/>
</dbReference>
<protein>
    <submittedName>
        <fullName evidence="1">Uncharacterized protein</fullName>
    </submittedName>
</protein>
<proteinExistence type="predicted"/>
<evidence type="ECO:0000313" key="1">
    <source>
        <dbReference type="EMBL" id="GAA5054551.1"/>
    </source>
</evidence>